<dbReference type="PANTHER" id="PTHR31480">
    <property type="entry name" value="BIFUNCTIONAL LYCOPENE CYCLASE/PHYTOENE SYNTHASE"/>
    <property type="match status" value="1"/>
</dbReference>
<dbReference type="PROSITE" id="PS01045">
    <property type="entry name" value="SQUALEN_PHYTOEN_SYN_2"/>
    <property type="match status" value="1"/>
</dbReference>
<name>A0A2T4UAL3_9BACI</name>
<evidence type="ECO:0000256" key="2">
    <source>
        <dbReference type="ARBA" id="ARBA00022679"/>
    </source>
</evidence>
<dbReference type="SFLD" id="SFLDG01018">
    <property type="entry name" value="Squalene/Phytoene_Synthase_Lik"/>
    <property type="match status" value="1"/>
</dbReference>
<dbReference type="Gene3D" id="1.10.600.10">
    <property type="entry name" value="Farnesyl Diphosphate Synthase"/>
    <property type="match status" value="1"/>
</dbReference>
<dbReference type="SUPFAM" id="SSF48576">
    <property type="entry name" value="Terpenoid synthases"/>
    <property type="match status" value="1"/>
</dbReference>
<organism evidence="4 5">
    <name type="scientific">Alkalicoccus saliphilus</name>
    <dbReference type="NCBI Taxonomy" id="200989"/>
    <lineage>
        <taxon>Bacteria</taxon>
        <taxon>Bacillati</taxon>
        <taxon>Bacillota</taxon>
        <taxon>Bacilli</taxon>
        <taxon>Bacillales</taxon>
        <taxon>Bacillaceae</taxon>
        <taxon>Alkalicoccus</taxon>
    </lineage>
</organism>
<dbReference type="InterPro" id="IPR002060">
    <property type="entry name" value="Squ/phyt_synthse"/>
</dbReference>
<protein>
    <submittedName>
        <fullName evidence="4">Phytoene synthase</fullName>
    </submittedName>
</protein>
<dbReference type="EMBL" id="PZJJ01000001">
    <property type="protein sequence ID" value="PTL40433.1"/>
    <property type="molecule type" value="Genomic_DNA"/>
</dbReference>
<accession>A0A2T4UAL3</accession>
<dbReference type="GO" id="GO:0051996">
    <property type="term" value="F:squalene synthase [NAD(P)H] activity"/>
    <property type="evidence" value="ECO:0007669"/>
    <property type="project" value="InterPro"/>
</dbReference>
<evidence type="ECO:0000313" key="5">
    <source>
        <dbReference type="Proteomes" id="UP000240509"/>
    </source>
</evidence>
<evidence type="ECO:0000256" key="1">
    <source>
        <dbReference type="ARBA" id="ARBA00004829"/>
    </source>
</evidence>
<dbReference type="RefSeq" id="WP_107583252.1">
    <property type="nucleotide sequence ID" value="NZ_PZJJ01000001.1"/>
</dbReference>
<dbReference type="AlphaFoldDB" id="A0A2T4UAL3"/>
<evidence type="ECO:0000313" key="4">
    <source>
        <dbReference type="EMBL" id="PTL40433.1"/>
    </source>
</evidence>
<dbReference type="OrthoDB" id="9787280at2"/>
<dbReference type="PROSITE" id="PS01044">
    <property type="entry name" value="SQUALEN_PHYTOEN_SYN_1"/>
    <property type="match status" value="1"/>
</dbReference>
<proteinExistence type="predicted"/>
<gene>
    <name evidence="4" type="ORF">C6Y45_00550</name>
</gene>
<dbReference type="InterPro" id="IPR019845">
    <property type="entry name" value="Squalene/phytoene_synthase_CS"/>
</dbReference>
<dbReference type="InterPro" id="IPR033904">
    <property type="entry name" value="Trans_IPPS_HH"/>
</dbReference>
<keyword evidence="5" id="KW-1185">Reference proteome</keyword>
<keyword evidence="3" id="KW-0125">Carotenoid biosynthesis</keyword>
<comment type="caution">
    <text evidence="4">The sequence shown here is derived from an EMBL/GenBank/DDBJ whole genome shotgun (WGS) entry which is preliminary data.</text>
</comment>
<comment type="pathway">
    <text evidence="1">Carotenoid biosynthesis.</text>
</comment>
<dbReference type="GO" id="GO:0016117">
    <property type="term" value="P:carotenoid biosynthetic process"/>
    <property type="evidence" value="ECO:0007669"/>
    <property type="project" value="UniProtKB-KW"/>
</dbReference>
<dbReference type="SFLD" id="SFLDS00005">
    <property type="entry name" value="Isoprenoid_Synthase_Type_I"/>
    <property type="match status" value="1"/>
</dbReference>
<reference evidence="4 5" key="1">
    <citation type="submission" date="2018-03" db="EMBL/GenBank/DDBJ databases">
        <title>Alkalicoccus saliphilus sp. nov., isolated from a mineral pool.</title>
        <authorList>
            <person name="Zhao B."/>
        </authorList>
    </citation>
    <scope>NUCLEOTIDE SEQUENCE [LARGE SCALE GENOMIC DNA]</scope>
    <source>
        <strain evidence="4 5">6AG</strain>
    </source>
</reference>
<dbReference type="InterPro" id="IPR008949">
    <property type="entry name" value="Isoprenoid_synthase_dom_sf"/>
</dbReference>
<dbReference type="Proteomes" id="UP000240509">
    <property type="component" value="Unassembled WGS sequence"/>
</dbReference>
<sequence length="280" mass="32404">MEVRQAYDYCRKVIENNSKTFAKAFQHLPKDRRRAVWAVYAFCRTADDIVDEGVNKEIELQRFKHDLDRFAAGDIPDSSPLWTALNHTFHLFSFDLKPFYEMISGQEMDLYGYSFQSFEDVLDYSYRVAGTVGLMLLPVLAPDTKEELKPSAVKLGYAMQITNILRDVGEDWEKGRKYLPEELMVKYGYTEQMLDAGEINDAFIGLWEEMASEAEAFYEESLESIHLYPVSSRLPVQAAAHFYRKILHTARQNKYDVFRRRAVVSQEEKSNILNGLAATK</sequence>
<dbReference type="SFLD" id="SFLDG01212">
    <property type="entry name" value="Phytoene_synthase_like"/>
    <property type="match status" value="1"/>
</dbReference>
<dbReference type="CDD" id="cd00683">
    <property type="entry name" value="Trans_IPPS_HH"/>
    <property type="match status" value="1"/>
</dbReference>
<keyword evidence="2" id="KW-0808">Transferase</keyword>
<dbReference type="InterPro" id="IPR044843">
    <property type="entry name" value="Trans_IPPS_bact-type"/>
</dbReference>
<dbReference type="GO" id="GO:0004311">
    <property type="term" value="F:geranylgeranyl diphosphate synthase activity"/>
    <property type="evidence" value="ECO:0007669"/>
    <property type="project" value="InterPro"/>
</dbReference>
<dbReference type="Pfam" id="PF00494">
    <property type="entry name" value="SQS_PSY"/>
    <property type="match status" value="1"/>
</dbReference>
<evidence type="ECO:0000256" key="3">
    <source>
        <dbReference type="ARBA" id="ARBA00022746"/>
    </source>
</evidence>